<evidence type="ECO:0000256" key="1">
    <source>
        <dbReference type="SAM" id="MobiDB-lite"/>
    </source>
</evidence>
<proteinExistence type="predicted"/>
<feature type="domain" description="HNH nuclease" evidence="2">
    <location>
        <begin position="190"/>
        <end position="251"/>
    </location>
</feature>
<evidence type="ECO:0000313" key="4">
    <source>
        <dbReference type="Proteomes" id="UP001271007"/>
    </source>
</evidence>
<sequence>MAEPGPAIPMRTSSLKRKAPAETSSEAGPAKSQAPEEPRYDNYDAIQVQATLEGLDDELKRLNAQADTLPATSVKRQMLFLRRAEIKHHADSVEGTDFASTRVAQEHTLHLRTHKSSRELFAKHSQKLEASNLGGATPTVKAAFCENILVRFFNYKRNNSDAMRKSAKMLREKVLQKYGGRTEAGTAIWCPITHTMHSAGNVKAAHIFPNAAGHVNMKAIFELDELHTPLNVIPMCSEAEERFDAGLFALVPHAERTEAGIAAWRKTEPRDYVFRVIDPKAARMKEPVFGLEKTWVELDGQVVAFKTDARPRARYLYWHWACSVIKKARMDNAEQLEQRQKDVYWGTRGRWFKKSMLVGFAEICGHEFEWALPAEAGVDDGEEPDYALALAVNQHLARPDEDGAAEEEEDRSEDESDEEY</sequence>
<evidence type="ECO:0000313" key="3">
    <source>
        <dbReference type="EMBL" id="KAK3057855.1"/>
    </source>
</evidence>
<organism evidence="3 4">
    <name type="scientific">Extremus antarcticus</name>
    <dbReference type="NCBI Taxonomy" id="702011"/>
    <lineage>
        <taxon>Eukaryota</taxon>
        <taxon>Fungi</taxon>
        <taxon>Dikarya</taxon>
        <taxon>Ascomycota</taxon>
        <taxon>Pezizomycotina</taxon>
        <taxon>Dothideomycetes</taxon>
        <taxon>Dothideomycetidae</taxon>
        <taxon>Mycosphaerellales</taxon>
        <taxon>Extremaceae</taxon>
        <taxon>Extremus</taxon>
    </lineage>
</organism>
<dbReference type="Proteomes" id="UP001271007">
    <property type="component" value="Unassembled WGS sequence"/>
</dbReference>
<name>A0AAJ0GHY2_9PEZI</name>
<dbReference type="InterPro" id="IPR003615">
    <property type="entry name" value="HNH_nuc"/>
</dbReference>
<gene>
    <name evidence="3" type="ORF">LTR09_000930</name>
</gene>
<evidence type="ECO:0000259" key="2">
    <source>
        <dbReference type="Pfam" id="PF13391"/>
    </source>
</evidence>
<accession>A0AAJ0GHY2</accession>
<dbReference type="AlphaFoldDB" id="A0AAJ0GHY2"/>
<reference evidence="3" key="1">
    <citation type="submission" date="2023-04" db="EMBL/GenBank/DDBJ databases">
        <title>Black Yeasts Isolated from many extreme environments.</title>
        <authorList>
            <person name="Coleine C."/>
            <person name="Stajich J.E."/>
            <person name="Selbmann L."/>
        </authorList>
    </citation>
    <scope>NUCLEOTIDE SEQUENCE</scope>
    <source>
        <strain evidence="3">CCFEE 5312</strain>
    </source>
</reference>
<feature type="region of interest" description="Disordered" evidence="1">
    <location>
        <begin position="396"/>
        <end position="420"/>
    </location>
</feature>
<keyword evidence="4" id="KW-1185">Reference proteome</keyword>
<dbReference type="Pfam" id="PF13391">
    <property type="entry name" value="HNH_2"/>
    <property type="match status" value="1"/>
</dbReference>
<protein>
    <recommendedName>
        <fullName evidence="2">HNH nuclease domain-containing protein</fullName>
    </recommendedName>
</protein>
<comment type="caution">
    <text evidence="3">The sequence shown here is derived from an EMBL/GenBank/DDBJ whole genome shotgun (WGS) entry which is preliminary data.</text>
</comment>
<feature type="region of interest" description="Disordered" evidence="1">
    <location>
        <begin position="1"/>
        <end position="41"/>
    </location>
</feature>
<dbReference type="EMBL" id="JAWDJX010000002">
    <property type="protein sequence ID" value="KAK3057855.1"/>
    <property type="molecule type" value="Genomic_DNA"/>
</dbReference>
<feature type="compositionally biased region" description="Acidic residues" evidence="1">
    <location>
        <begin position="402"/>
        <end position="420"/>
    </location>
</feature>